<keyword evidence="1 2" id="KW-0732">Signal</keyword>
<gene>
    <name evidence="4" type="ORF">KIN_25000</name>
</gene>
<evidence type="ECO:0000313" key="4">
    <source>
        <dbReference type="EMBL" id="GFE65426.1"/>
    </source>
</evidence>
<dbReference type="Gene3D" id="2.40.10.10">
    <property type="entry name" value="Trypsin-like serine proteases"/>
    <property type="match status" value="2"/>
</dbReference>
<keyword evidence="4" id="KW-0645">Protease</keyword>
<name>A0A6N6JGS6_9RHOB</name>
<evidence type="ECO:0000313" key="5">
    <source>
        <dbReference type="Proteomes" id="UP000436822"/>
    </source>
</evidence>
<dbReference type="RefSeq" id="WP_159807343.1">
    <property type="nucleotide sequence ID" value="NZ_BLJE01000002.1"/>
</dbReference>
<comment type="caution">
    <text evidence="4">The sequence shown here is derived from an EMBL/GenBank/DDBJ whole genome shotgun (WGS) entry which is preliminary data.</text>
</comment>
<proteinExistence type="predicted"/>
<evidence type="ECO:0000256" key="1">
    <source>
        <dbReference type="ARBA" id="ARBA00022729"/>
    </source>
</evidence>
<dbReference type="InterPro" id="IPR050966">
    <property type="entry name" value="Glutamyl_endopeptidase"/>
</dbReference>
<organism evidence="4 5">
    <name type="scientific">Litoreibacter roseus</name>
    <dbReference type="NCBI Taxonomy" id="2601869"/>
    <lineage>
        <taxon>Bacteria</taxon>
        <taxon>Pseudomonadati</taxon>
        <taxon>Pseudomonadota</taxon>
        <taxon>Alphaproteobacteria</taxon>
        <taxon>Rhodobacterales</taxon>
        <taxon>Roseobacteraceae</taxon>
        <taxon>Litoreibacter</taxon>
    </lineage>
</organism>
<dbReference type="PRINTS" id="PR00722">
    <property type="entry name" value="CHYMOTRYPSIN"/>
</dbReference>
<keyword evidence="4" id="KW-0378">Hydrolase</keyword>
<dbReference type="InterPro" id="IPR009003">
    <property type="entry name" value="Peptidase_S1_PA"/>
</dbReference>
<dbReference type="InterPro" id="IPR018114">
    <property type="entry name" value="TRYPSIN_HIS"/>
</dbReference>
<dbReference type="InterPro" id="IPR001254">
    <property type="entry name" value="Trypsin_dom"/>
</dbReference>
<feature type="chain" id="PRO_5026857735" evidence="2">
    <location>
        <begin position="20"/>
        <end position="283"/>
    </location>
</feature>
<dbReference type="Proteomes" id="UP000436822">
    <property type="component" value="Unassembled WGS sequence"/>
</dbReference>
<accession>A0A6N6JGS6</accession>
<dbReference type="InterPro" id="IPR043504">
    <property type="entry name" value="Peptidase_S1_PA_chymotrypsin"/>
</dbReference>
<dbReference type="PANTHER" id="PTHR15462:SF8">
    <property type="entry name" value="SERINE PROTEASE"/>
    <property type="match status" value="1"/>
</dbReference>
<feature type="domain" description="Peptidase S1" evidence="3">
    <location>
        <begin position="12"/>
        <end position="283"/>
    </location>
</feature>
<dbReference type="PANTHER" id="PTHR15462">
    <property type="entry name" value="SERINE PROTEASE"/>
    <property type="match status" value="1"/>
</dbReference>
<feature type="signal peptide" evidence="2">
    <location>
        <begin position="1"/>
        <end position="19"/>
    </location>
</feature>
<dbReference type="PROSITE" id="PS50240">
    <property type="entry name" value="TRYPSIN_DOM"/>
    <property type="match status" value="1"/>
</dbReference>
<dbReference type="OrthoDB" id="267336at2"/>
<dbReference type="InterPro" id="IPR001314">
    <property type="entry name" value="Peptidase_S1A"/>
</dbReference>
<evidence type="ECO:0000259" key="3">
    <source>
        <dbReference type="PROSITE" id="PS50240"/>
    </source>
</evidence>
<reference evidence="4 5" key="1">
    <citation type="submission" date="2019-12" db="EMBL/GenBank/DDBJ databases">
        <title>Litoreibacter badius sp. nov., a novel bacteriochlorophyll a-containing bacterium in the genus Litoreibacter.</title>
        <authorList>
            <person name="Kanamuro M."/>
            <person name="Takabe Y."/>
            <person name="Mori K."/>
            <person name="Takaichi S."/>
            <person name="Hanada S."/>
        </authorList>
    </citation>
    <scope>NUCLEOTIDE SEQUENCE [LARGE SCALE GENOMIC DNA]</scope>
    <source>
        <strain evidence="4 5">K6</strain>
    </source>
</reference>
<protein>
    <submittedName>
        <fullName evidence="4">Serine protease</fullName>
    </submittedName>
</protein>
<dbReference type="AlphaFoldDB" id="A0A6N6JGS6"/>
<dbReference type="EMBL" id="BLJE01000002">
    <property type="protein sequence ID" value="GFE65426.1"/>
    <property type="molecule type" value="Genomic_DNA"/>
</dbReference>
<dbReference type="SUPFAM" id="SSF50494">
    <property type="entry name" value="Trypsin-like serine proteases"/>
    <property type="match status" value="1"/>
</dbReference>
<dbReference type="Pfam" id="PF00089">
    <property type="entry name" value="Trypsin"/>
    <property type="match status" value="1"/>
</dbReference>
<dbReference type="GO" id="GO:0004252">
    <property type="term" value="F:serine-type endopeptidase activity"/>
    <property type="evidence" value="ECO:0007669"/>
    <property type="project" value="InterPro"/>
</dbReference>
<keyword evidence="5" id="KW-1185">Reference proteome</keyword>
<evidence type="ECO:0000256" key="2">
    <source>
        <dbReference type="SAM" id="SignalP"/>
    </source>
</evidence>
<dbReference type="GO" id="GO:0006508">
    <property type="term" value="P:proteolysis"/>
    <property type="evidence" value="ECO:0007669"/>
    <property type="project" value="UniProtKB-KW"/>
</dbReference>
<sequence length="283" mass="30420">MLRTLLICLVALAAGPVVAKDTDEGPHQALDTKDLARGWLAVGRLEMGREGTCTGALIAPRLVLTAAHCVYDDDTNEQRKADTIVFKAGYRHGRSAAKRKGRRIVVHNDYQYASKNYLNRVATDVALIELDQPIGEAGVVPFQRHRKPVVNEKVMVVSYARGRQNAPALEDGCQMLDAYAGALIYDCDTDFGSSGAPIFVMTDAGPKIASIISGGTTYKGKDVSLGAPLDKSVDRLLNKLASSNPEAKLISVGEASGSTAKRVSISDQLKAEKKGSRLPQIKR</sequence>
<dbReference type="PROSITE" id="PS00134">
    <property type="entry name" value="TRYPSIN_HIS"/>
    <property type="match status" value="1"/>
</dbReference>